<protein>
    <submittedName>
        <fullName evidence="1">Uncharacterized protein</fullName>
    </submittedName>
</protein>
<accession>A0A9P6CTH9</accession>
<dbReference type="EMBL" id="MU155576">
    <property type="protein sequence ID" value="KAF9472119.1"/>
    <property type="molecule type" value="Genomic_DNA"/>
</dbReference>
<keyword evidence="2" id="KW-1185">Reference proteome</keyword>
<dbReference type="OrthoDB" id="2739948at2759"/>
<gene>
    <name evidence="1" type="ORF">BDN70DRAFT_504495</name>
</gene>
<reference evidence="1" key="1">
    <citation type="submission" date="2020-11" db="EMBL/GenBank/DDBJ databases">
        <authorList>
            <consortium name="DOE Joint Genome Institute"/>
            <person name="Ahrendt S."/>
            <person name="Riley R."/>
            <person name="Andreopoulos W."/>
            <person name="Labutti K."/>
            <person name="Pangilinan J."/>
            <person name="Ruiz-Duenas F.J."/>
            <person name="Barrasa J.M."/>
            <person name="Sanchez-Garcia M."/>
            <person name="Camarero S."/>
            <person name="Miyauchi S."/>
            <person name="Serrano A."/>
            <person name="Linde D."/>
            <person name="Babiker R."/>
            <person name="Drula E."/>
            <person name="Ayuso-Fernandez I."/>
            <person name="Pacheco R."/>
            <person name="Padilla G."/>
            <person name="Ferreira P."/>
            <person name="Barriuso J."/>
            <person name="Kellner H."/>
            <person name="Castanera R."/>
            <person name="Alfaro M."/>
            <person name="Ramirez L."/>
            <person name="Pisabarro A.G."/>
            <person name="Kuo A."/>
            <person name="Tritt A."/>
            <person name="Lipzen A."/>
            <person name="He G."/>
            <person name="Yan M."/>
            <person name="Ng V."/>
            <person name="Cullen D."/>
            <person name="Martin F."/>
            <person name="Rosso M.-N."/>
            <person name="Henrissat B."/>
            <person name="Hibbett D."/>
            <person name="Martinez A.T."/>
            <person name="Grigoriev I.V."/>
        </authorList>
    </citation>
    <scope>NUCLEOTIDE SEQUENCE</scope>
    <source>
        <strain evidence="1">CIRM-BRFM 674</strain>
    </source>
</reference>
<dbReference type="Proteomes" id="UP000807469">
    <property type="component" value="Unassembled WGS sequence"/>
</dbReference>
<evidence type="ECO:0000313" key="2">
    <source>
        <dbReference type="Proteomes" id="UP000807469"/>
    </source>
</evidence>
<proteinExistence type="predicted"/>
<comment type="caution">
    <text evidence="1">The sequence shown here is derived from an EMBL/GenBank/DDBJ whole genome shotgun (WGS) entry which is preliminary data.</text>
</comment>
<dbReference type="AlphaFoldDB" id="A0A9P6CTH9"/>
<sequence>MSQPGLQQTFVHISLTNYASDEQVEGKAFLYDHLSTAKERECARQEPGQQAFFATENFSQQHRNFLFSNFMTPTHAHFLRWDRAGVVVSQASNYKKVPGFICEFLWHFSHMSHEQRGGDMSLVVATKDDERIFKQASEAHIRTQLGAQF</sequence>
<name>A0A9P6CTH9_9AGAR</name>
<evidence type="ECO:0000313" key="1">
    <source>
        <dbReference type="EMBL" id="KAF9472119.1"/>
    </source>
</evidence>
<organism evidence="1 2">
    <name type="scientific">Pholiota conissans</name>
    <dbReference type="NCBI Taxonomy" id="109636"/>
    <lineage>
        <taxon>Eukaryota</taxon>
        <taxon>Fungi</taxon>
        <taxon>Dikarya</taxon>
        <taxon>Basidiomycota</taxon>
        <taxon>Agaricomycotina</taxon>
        <taxon>Agaricomycetes</taxon>
        <taxon>Agaricomycetidae</taxon>
        <taxon>Agaricales</taxon>
        <taxon>Agaricineae</taxon>
        <taxon>Strophariaceae</taxon>
        <taxon>Pholiota</taxon>
    </lineage>
</organism>